<comment type="catalytic activity">
    <reaction evidence="1 10">
        <text>ATP-dependent breakage, passage and rejoining of double-stranded DNA.</text>
        <dbReference type="EC" id="5.6.2.2"/>
    </reaction>
</comment>
<dbReference type="CDD" id="cd00223">
    <property type="entry name" value="TOPRIM_TopoIIB_SPO"/>
    <property type="match status" value="1"/>
</dbReference>
<dbReference type="STRING" id="3055.A0A2K3CXW7"/>
<evidence type="ECO:0000256" key="7">
    <source>
        <dbReference type="ARBA" id="ARBA00023029"/>
    </source>
</evidence>
<dbReference type="GO" id="GO:0046872">
    <property type="term" value="F:metal ion binding"/>
    <property type="evidence" value="ECO:0007669"/>
    <property type="project" value="UniProtKB-KW"/>
</dbReference>
<dbReference type="OrthoDB" id="5377392at2759"/>
<dbReference type="GO" id="GO:0042138">
    <property type="term" value="P:meiotic DNA double-strand break formation"/>
    <property type="evidence" value="ECO:0000318"/>
    <property type="project" value="GO_Central"/>
</dbReference>
<evidence type="ECO:0000256" key="2">
    <source>
        <dbReference type="ARBA" id="ARBA00001946"/>
    </source>
</evidence>
<dbReference type="InterPro" id="IPR034136">
    <property type="entry name" value="TOPRIM_Topo6A/Spo11"/>
</dbReference>
<dbReference type="GO" id="GO:0007131">
    <property type="term" value="P:reciprocal meiotic recombination"/>
    <property type="evidence" value="ECO:0000318"/>
    <property type="project" value="GO_Central"/>
</dbReference>
<evidence type="ECO:0000256" key="11">
    <source>
        <dbReference type="SAM" id="MobiDB-lite"/>
    </source>
</evidence>
<dbReference type="GO" id="GO:0003918">
    <property type="term" value="F:DNA topoisomerase type II (double strand cut, ATP-hydrolyzing) activity"/>
    <property type="evidence" value="ECO:0007669"/>
    <property type="project" value="UniProtKB-UniRule"/>
</dbReference>
<feature type="region of interest" description="Disordered" evidence="11">
    <location>
        <begin position="67"/>
        <end position="111"/>
    </location>
</feature>
<dbReference type="Gene3D" id="3.40.1360.10">
    <property type="match status" value="1"/>
</dbReference>
<accession>A0A2K3CXW7</accession>
<evidence type="ECO:0000259" key="12">
    <source>
        <dbReference type="Pfam" id="PF04406"/>
    </source>
</evidence>
<dbReference type="Pfam" id="PF21180">
    <property type="entry name" value="TOP6A-Spo11_Toprim"/>
    <property type="match status" value="1"/>
</dbReference>
<keyword evidence="8 10" id="KW-0238">DNA-binding</keyword>
<organism evidence="14 15">
    <name type="scientific">Chlamydomonas reinhardtii</name>
    <name type="common">Chlamydomonas smithii</name>
    <dbReference type="NCBI Taxonomy" id="3055"/>
    <lineage>
        <taxon>Eukaryota</taxon>
        <taxon>Viridiplantae</taxon>
        <taxon>Chlorophyta</taxon>
        <taxon>core chlorophytes</taxon>
        <taxon>Chlorophyceae</taxon>
        <taxon>CS clade</taxon>
        <taxon>Chlamydomonadales</taxon>
        <taxon>Chlamydomonadaceae</taxon>
        <taxon>Chlamydomonas</taxon>
    </lineage>
</organism>
<dbReference type="InterPro" id="IPR036078">
    <property type="entry name" value="Spo11/TopoVI_A_sf"/>
</dbReference>
<dbReference type="Proteomes" id="UP000006906">
    <property type="component" value="Chromosome 14"/>
</dbReference>
<dbReference type="Pfam" id="PF04406">
    <property type="entry name" value="TP6A_N"/>
    <property type="match status" value="1"/>
</dbReference>
<evidence type="ECO:0000256" key="1">
    <source>
        <dbReference type="ARBA" id="ARBA00000185"/>
    </source>
</evidence>
<dbReference type="EMBL" id="CM008975">
    <property type="protein sequence ID" value="PNW73127.1"/>
    <property type="molecule type" value="Genomic_DNA"/>
</dbReference>
<proteinExistence type="inferred from homology"/>
<keyword evidence="6" id="KW-0460">Magnesium</keyword>
<sequence length="522" mass="51452">MAAFTFAPSSAVVSRIESLAESLVTELAEGRLPPLRLPSTASSASAATTFVAAAAAGAGADGAAEPEAAAAATRGGGGSSSSRRRAVPERATPVPAGPGPGRGQQVGVGGAVPEYAGDEEEEEEGGWAGGGSNERSLLGSQGAGALAYARVVVVLDAVHNLLRQGRTATQRELYYTLLRPPLFASVRDVNAAVSDVAALLAVPRAGLGLSASGRGAVAGRLLLREGPAAPWLDCSTAGPAGRPLPGDLTAIGRLGLQLTAGYGGGGGAAAGPATASVAAAATAAAATAGGGSGSGSGSGVYLVVVEKDAVFQRLAEDRLWEQLPCVLVTAKGVPDIATRAFAARLAATFPGMQPVGLVDFNPAGVVILATYKYGSDRMGPEGRAHPLPRLRWLGVRGRHLAGVGEAHLQRLTARDTALIRSLRERLSAAEPGWVAELDAMEQAGYKGDIEALYHAAGGDTGGEGGGSDHGGSGEEGAGAGRGGGGGGGGDGGGVGCGGGGGGGGYGALRDLLLRAVLQRDMV</sequence>
<dbReference type="GO" id="GO:0000228">
    <property type="term" value="C:nuclear chromosome"/>
    <property type="evidence" value="ECO:0000318"/>
    <property type="project" value="GO_Central"/>
</dbReference>
<dbReference type="PANTHER" id="PTHR10848:SF0">
    <property type="entry name" value="MEIOTIC RECOMBINATION PROTEIN SPO11"/>
    <property type="match status" value="1"/>
</dbReference>
<dbReference type="InterPro" id="IPR036388">
    <property type="entry name" value="WH-like_DNA-bd_sf"/>
</dbReference>
<comment type="similarity">
    <text evidence="3 10">Belongs to the TOP6A family.</text>
</comment>
<gene>
    <name evidence="14" type="ORF">CHLRE_14g619825v5</name>
</gene>
<keyword evidence="9 10" id="KW-0413">Isomerase</keyword>
<dbReference type="Gramene" id="PNW73127">
    <property type="protein sequence ID" value="PNW73127"/>
    <property type="gene ID" value="CHLRE_14g619825v5"/>
</dbReference>
<dbReference type="InterPro" id="IPR002815">
    <property type="entry name" value="Spo11/TopoVI_A"/>
</dbReference>
<feature type="compositionally biased region" description="Gly residues" evidence="11">
    <location>
        <begin position="99"/>
        <end position="110"/>
    </location>
</feature>
<feature type="domain" description="Spo11/DNA topoisomerase VI subunit A N-terminal" evidence="12">
    <location>
        <begin position="148"/>
        <end position="208"/>
    </location>
</feature>
<keyword evidence="7 10" id="KW-0799">Topoisomerase</keyword>
<dbReference type="GO" id="GO:0000706">
    <property type="term" value="P:meiotic DNA double-strand break processing"/>
    <property type="evidence" value="ECO:0000318"/>
    <property type="project" value="GO_Central"/>
</dbReference>
<evidence type="ECO:0000256" key="3">
    <source>
        <dbReference type="ARBA" id="ARBA00006559"/>
    </source>
</evidence>
<keyword evidence="15" id="KW-1185">Reference proteome</keyword>
<evidence type="ECO:0000256" key="8">
    <source>
        <dbReference type="ARBA" id="ARBA00023125"/>
    </source>
</evidence>
<dbReference type="InParanoid" id="A0A2K3CXW7"/>
<dbReference type="ExpressionAtlas" id="A0A2K3CXW7">
    <property type="expression patterns" value="baseline"/>
</dbReference>
<keyword evidence="5" id="KW-0479">Metal-binding</keyword>
<dbReference type="SUPFAM" id="SSF56726">
    <property type="entry name" value="DNA topoisomerase IV, alpha subunit"/>
    <property type="match status" value="1"/>
</dbReference>
<evidence type="ECO:0000256" key="6">
    <source>
        <dbReference type="ARBA" id="ARBA00022842"/>
    </source>
</evidence>
<name>A0A2K3CXW7_CHLRE</name>
<reference evidence="14 15" key="1">
    <citation type="journal article" date="2007" name="Science">
        <title>The Chlamydomonas genome reveals the evolution of key animal and plant functions.</title>
        <authorList>
            <person name="Merchant S.S."/>
            <person name="Prochnik S.E."/>
            <person name="Vallon O."/>
            <person name="Harris E.H."/>
            <person name="Karpowicz S.J."/>
            <person name="Witman G.B."/>
            <person name="Terry A."/>
            <person name="Salamov A."/>
            <person name="Fritz-Laylin L.K."/>
            <person name="Marechal-Drouard L."/>
            <person name="Marshall W.F."/>
            <person name="Qu L.H."/>
            <person name="Nelson D.R."/>
            <person name="Sanderfoot A.A."/>
            <person name="Spalding M.H."/>
            <person name="Kapitonov V.V."/>
            <person name="Ren Q."/>
            <person name="Ferris P."/>
            <person name="Lindquist E."/>
            <person name="Shapiro H."/>
            <person name="Lucas S.M."/>
            <person name="Grimwood J."/>
            <person name="Schmutz J."/>
            <person name="Cardol P."/>
            <person name="Cerutti H."/>
            <person name="Chanfreau G."/>
            <person name="Chen C.L."/>
            <person name="Cognat V."/>
            <person name="Croft M.T."/>
            <person name="Dent R."/>
            <person name="Dutcher S."/>
            <person name="Fernandez E."/>
            <person name="Fukuzawa H."/>
            <person name="Gonzalez-Ballester D."/>
            <person name="Gonzalez-Halphen D."/>
            <person name="Hallmann A."/>
            <person name="Hanikenne M."/>
            <person name="Hippler M."/>
            <person name="Inwood W."/>
            <person name="Jabbari K."/>
            <person name="Kalanon M."/>
            <person name="Kuras R."/>
            <person name="Lefebvre P.A."/>
            <person name="Lemaire S.D."/>
            <person name="Lobanov A.V."/>
            <person name="Lohr M."/>
            <person name="Manuell A."/>
            <person name="Meier I."/>
            <person name="Mets L."/>
            <person name="Mittag M."/>
            <person name="Mittelmeier T."/>
            <person name="Moroney J.V."/>
            <person name="Moseley J."/>
            <person name="Napoli C."/>
            <person name="Nedelcu A.M."/>
            <person name="Niyogi K."/>
            <person name="Novoselov S.V."/>
            <person name="Paulsen I.T."/>
            <person name="Pazour G."/>
            <person name="Purton S."/>
            <person name="Ral J.P."/>
            <person name="Riano-Pachon D.M."/>
            <person name="Riekhof W."/>
            <person name="Rymarquis L."/>
            <person name="Schroda M."/>
            <person name="Stern D."/>
            <person name="Umen J."/>
            <person name="Willows R."/>
            <person name="Wilson N."/>
            <person name="Zimmer S.L."/>
            <person name="Allmer J."/>
            <person name="Balk J."/>
            <person name="Bisova K."/>
            <person name="Chen C.J."/>
            <person name="Elias M."/>
            <person name="Gendler K."/>
            <person name="Hauser C."/>
            <person name="Lamb M.R."/>
            <person name="Ledford H."/>
            <person name="Long J.C."/>
            <person name="Minagawa J."/>
            <person name="Page M.D."/>
            <person name="Pan J."/>
            <person name="Pootakham W."/>
            <person name="Roje S."/>
            <person name="Rose A."/>
            <person name="Stahlberg E."/>
            <person name="Terauchi A.M."/>
            <person name="Yang P."/>
            <person name="Ball S."/>
            <person name="Bowler C."/>
            <person name="Dieckmann C.L."/>
            <person name="Gladyshev V.N."/>
            <person name="Green P."/>
            <person name="Jorgensen R."/>
            <person name="Mayfield S."/>
            <person name="Mueller-Roeber B."/>
            <person name="Rajamani S."/>
            <person name="Sayre R.T."/>
            <person name="Brokstein P."/>
            <person name="Dubchak I."/>
            <person name="Goodstein D."/>
            <person name="Hornick L."/>
            <person name="Huang Y.W."/>
            <person name="Jhaveri J."/>
            <person name="Luo Y."/>
            <person name="Martinez D."/>
            <person name="Ngau W.C."/>
            <person name="Otillar B."/>
            <person name="Poliakov A."/>
            <person name="Porter A."/>
            <person name="Szajkowski L."/>
            <person name="Werner G."/>
            <person name="Zhou K."/>
            <person name="Grigoriev I.V."/>
            <person name="Rokhsar D.S."/>
            <person name="Grossman A.R."/>
        </authorList>
    </citation>
    <scope>NUCLEOTIDE SEQUENCE [LARGE SCALE GENOMIC DNA]</scope>
    <source>
        <strain evidence="15">CC-503</strain>
    </source>
</reference>
<dbReference type="InterPro" id="IPR013049">
    <property type="entry name" value="Spo11/TopoVI_A_N"/>
</dbReference>
<comment type="cofactor">
    <cofactor evidence="2">
        <name>Mg(2+)</name>
        <dbReference type="ChEBI" id="CHEBI:18420"/>
    </cofactor>
</comment>
<feature type="compositionally biased region" description="Gly residues" evidence="11">
    <location>
        <begin position="458"/>
        <end position="487"/>
    </location>
</feature>
<dbReference type="PANTHER" id="PTHR10848">
    <property type="entry name" value="MEIOTIC RECOMBINATION PROTEIN SPO11"/>
    <property type="match status" value="1"/>
</dbReference>
<dbReference type="KEGG" id="cre:CHLRE_14g619825v5"/>
<dbReference type="AlphaFoldDB" id="A0A2K3CXW7"/>
<feature type="domain" description="Topoisomerase 6 subunit A/Spo11 TOPRIM" evidence="13">
    <location>
        <begin position="301"/>
        <end position="454"/>
    </location>
</feature>
<dbReference type="Gene3D" id="1.10.10.10">
    <property type="entry name" value="Winged helix-like DNA-binding domain superfamily/Winged helix DNA-binding domain"/>
    <property type="match status" value="1"/>
</dbReference>
<feature type="active site" description="O-(5'-phospho-DNA)-tyrosine intermediate" evidence="10">
    <location>
        <position position="175"/>
    </location>
</feature>
<dbReference type="RefSeq" id="XP_042916834.1">
    <property type="nucleotide sequence ID" value="XM_043070161.1"/>
</dbReference>
<dbReference type="PROSITE" id="PS52041">
    <property type="entry name" value="TOPO_IIB"/>
    <property type="match status" value="1"/>
</dbReference>
<evidence type="ECO:0000313" key="15">
    <source>
        <dbReference type="Proteomes" id="UP000006906"/>
    </source>
</evidence>
<evidence type="ECO:0000259" key="13">
    <source>
        <dbReference type="Pfam" id="PF21180"/>
    </source>
</evidence>
<dbReference type="EC" id="5.6.2.2" evidence="4"/>
<evidence type="ECO:0000256" key="9">
    <source>
        <dbReference type="ARBA" id="ARBA00023235"/>
    </source>
</evidence>
<dbReference type="FunCoup" id="A0A2K3CXW7">
    <property type="interactions" value="3"/>
</dbReference>
<feature type="region of interest" description="Disordered" evidence="11">
    <location>
        <begin position="456"/>
        <end position="487"/>
    </location>
</feature>
<dbReference type="GO" id="GO:0005524">
    <property type="term" value="F:ATP binding"/>
    <property type="evidence" value="ECO:0007669"/>
    <property type="project" value="InterPro"/>
</dbReference>
<dbReference type="GeneID" id="66056230"/>
<protein>
    <recommendedName>
        <fullName evidence="4">DNA topoisomerase (ATP-hydrolyzing)</fullName>
        <ecNumber evidence="4">5.6.2.2</ecNumber>
    </recommendedName>
</protein>
<evidence type="ECO:0000313" key="14">
    <source>
        <dbReference type="EMBL" id="PNW73127.1"/>
    </source>
</evidence>
<evidence type="ECO:0000256" key="5">
    <source>
        <dbReference type="ARBA" id="ARBA00022723"/>
    </source>
</evidence>
<evidence type="ECO:0000256" key="10">
    <source>
        <dbReference type="PROSITE-ProRule" id="PRU01385"/>
    </source>
</evidence>
<dbReference type="GO" id="GO:0003677">
    <property type="term" value="F:DNA binding"/>
    <property type="evidence" value="ECO:0000318"/>
    <property type="project" value="GO_Central"/>
</dbReference>
<evidence type="ECO:0000256" key="4">
    <source>
        <dbReference type="ARBA" id="ARBA00012895"/>
    </source>
</evidence>